<reference evidence="1" key="4">
    <citation type="submission" date="2019-03" db="UniProtKB">
        <authorList>
            <consortium name="EnsemblPlants"/>
        </authorList>
    </citation>
    <scope>IDENTIFICATION</scope>
</reference>
<reference evidence="1" key="3">
    <citation type="journal article" date="2017" name="Nature">
        <title>Genome sequence of the progenitor of the wheat D genome Aegilops tauschii.</title>
        <authorList>
            <person name="Luo M.C."/>
            <person name="Gu Y.Q."/>
            <person name="Puiu D."/>
            <person name="Wang H."/>
            <person name="Twardziok S.O."/>
            <person name="Deal K.R."/>
            <person name="Huo N."/>
            <person name="Zhu T."/>
            <person name="Wang L."/>
            <person name="Wang Y."/>
            <person name="McGuire P.E."/>
            <person name="Liu S."/>
            <person name="Long H."/>
            <person name="Ramasamy R.K."/>
            <person name="Rodriguez J.C."/>
            <person name="Van S.L."/>
            <person name="Yuan L."/>
            <person name="Wang Z."/>
            <person name="Xia Z."/>
            <person name="Xiao L."/>
            <person name="Anderson O.D."/>
            <person name="Ouyang S."/>
            <person name="Liang Y."/>
            <person name="Zimin A.V."/>
            <person name="Pertea G."/>
            <person name="Qi P."/>
            <person name="Bennetzen J.L."/>
            <person name="Dai X."/>
            <person name="Dawson M.W."/>
            <person name="Muller H.G."/>
            <person name="Kugler K."/>
            <person name="Rivarola-Duarte L."/>
            <person name="Spannagl M."/>
            <person name="Mayer K.F.X."/>
            <person name="Lu F.H."/>
            <person name="Bevan M.W."/>
            <person name="Leroy P."/>
            <person name="Li P."/>
            <person name="You F.M."/>
            <person name="Sun Q."/>
            <person name="Liu Z."/>
            <person name="Lyons E."/>
            <person name="Wicker T."/>
            <person name="Salzberg S.L."/>
            <person name="Devos K.M."/>
            <person name="Dvorak J."/>
        </authorList>
    </citation>
    <scope>NUCLEOTIDE SEQUENCE [LARGE SCALE GENOMIC DNA]</scope>
    <source>
        <strain evidence="1">cv. AL8/78</strain>
    </source>
</reference>
<dbReference type="Proteomes" id="UP000015105">
    <property type="component" value="Chromosome 5D"/>
</dbReference>
<protein>
    <recommendedName>
        <fullName evidence="3">Reverse transcriptase domain-containing protein</fullName>
    </recommendedName>
</protein>
<sequence>MCSASTRVLLNGIPGPPIWHQGGLRQGNPLSPQLFVLAVDTLSQLMRRAHDNGILQKLHPRRPIPAISLYADNVMLFCHATES</sequence>
<reference evidence="2" key="1">
    <citation type="journal article" date="2014" name="Science">
        <title>Ancient hybridizations among the ancestral genomes of bread wheat.</title>
        <authorList>
            <consortium name="International Wheat Genome Sequencing Consortium,"/>
            <person name="Marcussen T."/>
            <person name="Sandve S.R."/>
            <person name="Heier L."/>
            <person name="Spannagl M."/>
            <person name="Pfeifer M."/>
            <person name="Jakobsen K.S."/>
            <person name="Wulff B.B."/>
            <person name="Steuernagel B."/>
            <person name="Mayer K.F."/>
            <person name="Olsen O.A."/>
        </authorList>
    </citation>
    <scope>NUCLEOTIDE SEQUENCE [LARGE SCALE GENOMIC DNA]</scope>
    <source>
        <strain evidence="2">cv. AL8/78</strain>
    </source>
</reference>
<dbReference type="EnsemblPlants" id="AET5Gv20231700.2">
    <property type="protein sequence ID" value="AET5Gv20231700.2"/>
    <property type="gene ID" value="AET5Gv20231700"/>
</dbReference>
<dbReference type="Gramene" id="AET5Gv20231700.2">
    <property type="protein sequence ID" value="AET5Gv20231700.2"/>
    <property type="gene ID" value="AET5Gv20231700"/>
</dbReference>
<reference evidence="2" key="2">
    <citation type="journal article" date="2017" name="Nat. Plants">
        <title>The Aegilops tauschii genome reveals multiple impacts of transposons.</title>
        <authorList>
            <person name="Zhao G."/>
            <person name="Zou C."/>
            <person name="Li K."/>
            <person name="Wang K."/>
            <person name="Li T."/>
            <person name="Gao L."/>
            <person name="Zhang X."/>
            <person name="Wang H."/>
            <person name="Yang Z."/>
            <person name="Liu X."/>
            <person name="Jiang W."/>
            <person name="Mao L."/>
            <person name="Kong X."/>
            <person name="Jiao Y."/>
            <person name="Jia J."/>
        </authorList>
    </citation>
    <scope>NUCLEOTIDE SEQUENCE [LARGE SCALE GENOMIC DNA]</scope>
    <source>
        <strain evidence="2">cv. AL8/78</strain>
    </source>
</reference>
<keyword evidence="2" id="KW-1185">Reference proteome</keyword>
<evidence type="ECO:0008006" key="3">
    <source>
        <dbReference type="Google" id="ProtNLM"/>
    </source>
</evidence>
<proteinExistence type="predicted"/>
<name>A0A453JY21_AEGTS</name>
<accession>A0A453JY21</accession>
<organism evidence="1 2">
    <name type="scientific">Aegilops tauschii subsp. strangulata</name>
    <name type="common">Goatgrass</name>
    <dbReference type="NCBI Taxonomy" id="200361"/>
    <lineage>
        <taxon>Eukaryota</taxon>
        <taxon>Viridiplantae</taxon>
        <taxon>Streptophyta</taxon>
        <taxon>Embryophyta</taxon>
        <taxon>Tracheophyta</taxon>
        <taxon>Spermatophyta</taxon>
        <taxon>Magnoliopsida</taxon>
        <taxon>Liliopsida</taxon>
        <taxon>Poales</taxon>
        <taxon>Poaceae</taxon>
        <taxon>BOP clade</taxon>
        <taxon>Pooideae</taxon>
        <taxon>Triticodae</taxon>
        <taxon>Triticeae</taxon>
        <taxon>Triticinae</taxon>
        <taxon>Aegilops</taxon>
    </lineage>
</organism>
<evidence type="ECO:0000313" key="2">
    <source>
        <dbReference type="Proteomes" id="UP000015105"/>
    </source>
</evidence>
<dbReference type="AlphaFoldDB" id="A0A453JY21"/>
<reference evidence="1" key="5">
    <citation type="journal article" date="2021" name="G3 (Bethesda)">
        <title>Aegilops tauschii genome assembly Aet v5.0 features greater sequence contiguity and improved annotation.</title>
        <authorList>
            <person name="Wang L."/>
            <person name="Zhu T."/>
            <person name="Rodriguez J.C."/>
            <person name="Deal K.R."/>
            <person name="Dubcovsky J."/>
            <person name="McGuire P.E."/>
            <person name="Lux T."/>
            <person name="Spannagl M."/>
            <person name="Mayer K.F.X."/>
            <person name="Baldrich P."/>
            <person name="Meyers B.C."/>
            <person name="Huo N."/>
            <person name="Gu Y.Q."/>
            <person name="Zhou H."/>
            <person name="Devos K.M."/>
            <person name="Bennetzen J.L."/>
            <person name="Unver T."/>
            <person name="Budak H."/>
            <person name="Gulick P.J."/>
            <person name="Galiba G."/>
            <person name="Kalapos B."/>
            <person name="Nelson D.R."/>
            <person name="Li P."/>
            <person name="You F.M."/>
            <person name="Luo M.C."/>
            <person name="Dvorak J."/>
        </authorList>
    </citation>
    <scope>NUCLEOTIDE SEQUENCE [LARGE SCALE GENOMIC DNA]</scope>
    <source>
        <strain evidence="1">cv. AL8/78</strain>
    </source>
</reference>
<evidence type="ECO:0000313" key="1">
    <source>
        <dbReference type="EnsemblPlants" id="AET5Gv20231700.2"/>
    </source>
</evidence>